<comment type="function">
    <text evidence="5 6">Cell division protein that is involved in the assembly of the Z ring. May serve as a membrane anchor for the Z ring.</text>
</comment>
<evidence type="ECO:0000256" key="1">
    <source>
        <dbReference type="ARBA" id="ARBA00022475"/>
    </source>
</evidence>
<organism evidence="8 9">
    <name type="scientific">Endomicrobium trichonymphae</name>
    <dbReference type="NCBI Taxonomy" id="1408204"/>
    <lineage>
        <taxon>Bacteria</taxon>
        <taxon>Pseudomonadati</taxon>
        <taxon>Elusimicrobiota</taxon>
        <taxon>Endomicrobiia</taxon>
        <taxon>Endomicrobiales</taxon>
        <taxon>Endomicrobiaceae</taxon>
        <taxon>Candidatus Endomicrobiellum</taxon>
    </lineage>
</organism>
<dbReference type="NCBIfam" id="TIGR01174">
    <property type="entry name" value="ftsA"/>
    <property type="match status" value="1"/>
</dbReference>
<evidence type="ECO:0000259" key="7">
    <source>
        <dbReference type="SMART" id="SM00842"/>
    </source>
</evidence>
<keyword evidence="1 5" id="KW-1003">Cell membrane</keyword>
<gene>
    <name evidence="5" type="primary">ftsA</name>
    <name evidence="8" type="ordered locus">TGRD_623</name>
</gene>
<evidence type="ECO:0000256" key="6">
    <source>
        <dbReference type="PIRNR" id="PIRNR003101"/>
    </source>
</evidence>
<dbReference type="GO" id="GO:0043093">
    <property type="term" value="P:FtsZ-dependent cytokinesis"/>
    <property type="evidence" value="ECO:0007669"/>
    <property type="project" value="UniProtKB-UniRule"/>
</dbReference>
<dbReference type="HOGENOM" id="CLU_037850_3_1_0"/>
<evidence type="ECO:0000313" key="8">
    <source>
        <dbReference type="EMBL" id="BAG14117.1"/>
    </source>
</evidence>
<dbReference type="InterPro" id="IPR043129">
    <property type="entry name" value="ATPase_NBD"/>
</dbReference>
<comment type="similarity">
    <text evidence="5 6">Belongs to the FtsA/MreB family.</text>
</comment>
<dbReference type="AlphaFoldDB" id="B1GYM4"/>
<proteinExistence type="inferred from homology"/>
<dbReference type="PIRSF" id="PIRSF003101">
    <property type="entry name" value="FtsA"/>
    <property type="match status" value="1"/>
</dbReference>
<dbReference type="STRING" id="471821.TGRD_634"/>
<comment type="subcellular location">
    <subcellularLocation>
        <location evidence="5">Cell membrane</location>
        <topology evidence="5">Peripheral membrane protein</topology>
        <orientation evidence="5">Cytoplasmic side</orientation>
    </subcellularLocation>
    <text evidence="5">Localizes to the Z ring in an FtsZ-dependent manner. Targeted to the membrane through a conserved C-terminal amphipathic helix.</text>
</comment>
<dbReference type="SUPFAM" id="SSF53067">
    <property type="entry name" value="Actin-like ATPase domain"/>
    <property type="match status" value="2"/>
</dbReference>
<name>B1GYM4_ENDTX</name>
<dbReference type="Gene3D" id="3.30.420.40">
    <property type="match status" value="1"/>
</dbReference>
<dbReference type="Pfam" id="PF14450">
    <property type="entry name" value="FtsA"/>
    <property type="match status" value="1"/>
</dbReference>
<dbReference type="HAMAP" id="MF_02033">
    <property type="entry name" value="FtsA"/>
    <property type="match status" value="1"/>
</dbReference>
<keyword evidence="3 5" id="KW-0472">Membrane</keyword>
<keyword evidence="2 5" id="KW-0132">Cell division</keyword>
<dbReference type="InterPro" id="IPR050696">
    <property type="entry name" value="FtsA/MreB"/>
</dbReference>
<dbReference type="EMBL" id="AP009510">
    <property type="protein sequence ID" value="BAG14117.1"/>
    <property type="molecule type" value="Genomic_DNA"/>
</dbReference>
<dbReference type="PANTHER" id="PTHR32432:SF4">
    <property type="entry name" value="CELL DIVISION PROTEIN FTSA"/>
    <property type="match status" value="1"/>
</dbReference>
<dbReference type="GO" id="GO:0032153">
    <property type="term" value="C:cell division site"/>
    <property type="evidence" value="ECO:0007669"/>
    <property type="project" value="UniProtKB-UniRule"/>
</dbReference>
<protein>
    <recommendedName>
        <fullName evidence="5 6">Cell division protein FtsA</fullName>
    </recommendedName>
</protein>
<comment type="subunit">
    <text evidence="5">Self-interacts. Interacts with FtsZ.</text>
</comment>
<evidence type="ECO:0000256" key="2">
    <source>
        <dbReference type="ARBA" id="ARBA00022618"/>
    </source>
</evidence>
<dbReference type="Gene3D" id="3.30.1490.110">
    <property type="match status" value="1"/>
</dbReference>
<sequence>MAKQALIAGLDIGSSQVCCVAGIRDEDARVVKVLCAICVPCDGIKAGAVINIQEAALSIGKAFEETEKTADSQIENVIVAMRGNFIKSKTSKGVANINYSNKEITQETVENALESARKQIKINSDQEILQTVPREYILNQQRGIQNPIGMEGTYIEVDVHAFIASSSNIGNITKAMNSVGIKYDDRIYGYLAASDVLVTREEKELSCLVIDFGGLTTGLVHYVDGIIKHTDEISDGSDYITRDIGHKLRAAYSVSKGIKEMYGAAFICSDFKNEEFEYNGADGRSARKCDRLDLVSSIITPRIDRILYEIKEVVEKNNYGNEFLSGGIILTGGGSSLYGLAEAFEKTFNCSVRNGIPNSDKVKGPDEILLNPSYTAGIGAIAYNFLSSKGYMHNKKSTGNGIVSKISRWFEEAF</sequence>
<keyword evidence="4 5" id="KW-0131">Cell cycle</keyword>
<dbReference type="SMART" id="SM00842">
    <property type="entry name" value="FtsA"/>
    <property type="match status" value="1"/>
</dbReference>
<keyword evidence="9" id="KW-1185">Reference proteome</keyword>
<dbReference type="RefSeq" id="WP_015423641.1">
    <property type="nucleotide sequence ID" value="NC_020419.1"/>
</dbReference>
<dbReference type="InterPro" id="IPR020823">
    <property type="entry name" value="Cell_div_FtsA"/>
</dbReference>
<evidence type="ECO:0000256" key="3">
    <source>
        <dbReference type="ARBA" id="ARBA00023136"/>
    </source>
</evidence>
<accession>B1GYM4</accession>
<dbReference type="Pfam" id="PF02491">
    <property type="entry name" value="SHS2_FTSA"/>
    <property type="match status" value="1"/>
</dbReference>
<evidence type="ECO:0000313" key="9">
    <source>
        <dbReference type="Proteomes" id="UP000001691"/>
    </source>
</evidence>
<reference evidence="9" key="1">
    <citation type="journal article" date="2008" name="Proc. Natl. Acad. Sci. U.S.A.">
        <title>Complete genome of the uncultured termite group 1 bacteria in a single host protist cell.</title>
        <authorList>
            <person name="Hongoh Y."/>
            <person name="Sharma V.K."/>
            <person name="Prakash T."/>
            <person name="Noda S."/>
            <person name="Taylor T.D."/>
            <person name="Kudo T."/>
            <person name="Sakaki Y."/>
            <person name="Toyoda A."/>
            <person name="Hattori M."/>
            <person name="Ohkuma M."/>
        </authorList>
    </citation>
    <scope>NUCLEOTIDE SEQUENCE [LARGE SCALE GENOMIC DNA]</scope>
    <source>
        <strain evidence="9">Rs-D17 genomovar Ri2008</strain>
    </source>
</reference>
<dbReference type="PANTHER" id="PTHR32432">
    <property type="entry name" value="CELL DIVISION PROTEIN FTSA-RELATED"/>
    <property type="match status" value="1"/>
</dbReference>
<dbReference type="GO" id="GO:0009898">
    <property type="term" value="C:cytoplasmic side of plasma membrane"/>
    <property type="evidence" value="ECO:0007669"/>
    <property type="project" value="UniProtKB-UniRule"/>
</dbReference>
<evidence type="ECO:0000256" key="5">
    <source>
        <dbReference type="HAMAP-Rule" id="MF_02033"/>
    </source>
</evidence>
<dbReference type="InterPro" id="IPR003494">
    <property type="entry name" value="SHS2_FtsA"/>
</dbReference>
<dbReference type="CDD" id="cd24048">
    <property type="entry name" value="ASKHA_NBD_FtsA"/>
    <property type="match status" value="1"/>
</dbReference>
<dbReference type="KEGG" id="rsd:TGRD_623"/>
<dbReference type="Proteomes" id="UP000001691">
    <property type="component" value="Chromosome"/>
</dbReference>
<feature type="domain" description="SHS2" evidence="7">
    <location>
        <begin position="7"/>
        <end position="197"/>
    </location>
</feature>
<evidence type="ECO:0000256" key="4">
    <source>
        <dbReference type="ARBA" id="ARBA00023306"/>
    </source>
</evidence>